<evidence type="ECO:0000256" key="3">
    <source>
        <dbReference type="RuleBase" id="RU003719"/>
    </source>
</evidence>
<dbReference type="Pfam" id="PF02826">
    <property type="entry name" value="2-Hacid_dh_C"/>
    <property type="match status" value="1"/>
</dbReference>
<evidence type="ECO:0000259" key="5">
    <source>
        <dbReference type="Pfam" id="PF02826"/>
    </source>
</evidence>
<reference evidence="6 7" key="1">
    <citation type="submission" date="2024-06" db="EMBL/GenBank/DDBJ databases">
        <title>Genome of Rhodovulum iodosum, a marine photoferrotroph.</title>
        <authorList>
            <person name="Bianchini G."/>
            <person name="Nikeleit V."/>
            <person name="Kappler A."/>
            <person name="Bryce C."/>
            <person name="Sanchez-Baracaldo P."/>
        </authorList>
    </citation>
    <scope>NUCLEOTIDE SEQUENCE [LARGE SCALE GENOMIC DNA]</scope>
    <source>
        <strain evidence="6 7">UT/N1</strain>
    </source>
</reference>
<dbReference type="Pfam" id="PF00389">
    <property type="entry name" value="2-Hacid_dh"/>
    <property type="match status" value="1"/>
</dbReference>
<keyword evidence="2" id="KW-0520">NAD</keyword>
<accession>A0ABV3XTV9</accession>
<feature type="domain" description="D-isomer specific 2-hydroxyacid dehydrogenase catalytic" evidence="4">
    <location>
        <begin position="29"/>
        <end position="309"/>
    </location>
</feature>
<dbReference type="PROSITE" id="PS00671">
    <property type="entry name" value="D_2_HYDROXYACID_DH_3"/>
    <property type="match status" value="1"/>
</dbReference>
<dbReference type="InterPro" id="IPR036291">
    <property type="entry name" value="NAD(P)-bd_dom_sf"/>
</dbReference>
<evidence type="ECO:0000313" key="6">
    <source>
        <dbReference type="EMBL" id="MEX5728775.1"/>
    </source>
</evidence>
<dbReference type="InterPro" id="IPR006139">
    <property type="entry name" value="D-isomer_2_OHA_DH_cat_dom"/>
</dbReference>
<dbReference type="SUPFAM" id="SSF51735">
    <property type="entry name" value="NAD(P)-binding Rossmann-fold domains"/>
    <property type="match status" value="1"/>
</dbReference>
<comment type="caution">
    <text evidence="6">The sequence shown here is derived from an EMBL/GenBank/DDBJ whole genome shotgun (WGS) entry which is preliminary data.</text>
</comment>
<dbReference type="InterPro" id="IPR029753">
    <property type="entry name" value="D-isomer_DH_CS"/>
</dbReference>
<protein>
    <submittedName>
        <fullName evidence="6">Phosphoglycerate dehydrogenase-like enzyme</fullName>
    </submittedName>
</protein>
<dbReference type="RefSeq" id="WP_125407051.1">
    <property type="nucleotide sequence ID" value="NZ_JBEHHI010000002.1"/>
</dbReference>
<dbReference type="PANTHER" id="PTHR10996">
    <property type="entry name" value="2-HYDROXYACID DEHYDROGENASE-RELATED"/>
    <property type="match status" value="1"/>
</dbReference>
<dbReference type="Proteomes" id="UP001560019">
    <property type="component" value="Unassembled WGS sequence"/>
</dbReference>
<gene>
    <name evidence="6" type="ORF">Ga0609869_002128</name>
</gene>
<dbReference type="Gene3D" id="3.40.50.720">
    <property type="entry name" value="NAD(P)-binding Rossmann-like Domain"/>
    <property type="match status" value="2"/>
</dbReference>
<evidence type="ECO:0000259" key="4">
    <source>
        <dbReference type="Pfam" id="PF00389"/>
    </source>
</evidence>
<comment type="similarity">
    <text evidence="3">Belongs to the D-isomer specific 2-hydroxyacid dehydrogenase family.</text>
</comment>
<dbReference type="InterPro" id="IPR006140">
    <property type="entry name" value="D-isomer_DH_NAD-bd"/>
</dbReference>
<evidence type="ECO:0000256" key="2">
    <source>
        <dbReference type="ARBA" id="ARBA00023027"/>
    </source>
</evidence>
<organism evidence="6 7">
    <name type="scientific">Rhodovulum iodosum</name>
    <dbReference type="NCBI Taxonomy" id="68291"/>
    <lineage>
        <taxon>Bacteria</taxon>
        <taxon>Pseudomonadati</taxon>
        <taxon>Pseudomonadota</taxon>
        <taxon>Alphaproteobacteria</taxon>
        <taxon>Rhodobacterales</taxon>
        <taxon>Paracoccaceae</taxon>
        <taxon>Rhodovulum</taxon>
    </lineage>
</organism>
<keyword evidence="1 3" id="KW-0560">Oxidoreductase</keyword>
<dbReference type="EMBL" id="JBEHHI010000002">
    <property type="protein sequence ID" value="MEX5728775.1"/>
    <property type="molecule type" value="Genomic_DNA"/>
</dbReference>
<dbReference type="PANTHER" id="PTHR10996:SF178">
    <property type="entry name" value="2-HYDROXYACID DEHYDROGENASE YGL185C-RELATED"/>
    <property type="match status" value="1"/>
</dbReference>
<proteinExistence type="inferred from homology"/>
<evidence type="ECO:0000313" key="7">
    <source>
        <dbReference type="Proteomes" id="UP001560019"/>
    </source>
</evidence>
<keyword evidence="7" id="KW-1185">Reference proteome</keyword>
<dbReference type="InterPro" id="IPR050223">
    <property type="entry name" value="D-isomer_2-hydroxyacid_DH"/>
</dbReference>
<name>A0ABV3XTV9_9RHOB</name>
<dbReference type="CDD" id="cd12175">
    <property type="entry name" value="2-Hacid_dh_11"/>
    <property type="match status" value="1"/>
</dbReference>
<sequence>MTAPRVALLEAFGPDLRATVAGIVGPGLDMRYPVSNSEADRAAALAEADYAVVRSVKMTPALLDSAPRLKAIHQWGTGTDGIPVAEAASRGILVARSPGMNAPTVADHTVGLMLAVLKRICVGDARMRAGAWMEPDIYARGRDLNGARVGLVGYGATGQLVARRLAGFDCDVVYTRPSGPVEGAPGFVPFDALIGAVDILSLHLPLTARTRHLIDAATIARMRPGTVLINMARGGVVDQAALLAALETGHLGGAGLDTFEPEPLPAGHPLLNAPNTVLTPHIGGGTRENFERLVRHWSANLIAHAAGREIDPRDLVTG</sequence>
<feature type="domain" description="D-isomer specific 2-hydroxyacid dehydrogenase NAD-binding" evidence="5">
    <location>
        <begin position="110"/>
        <end position="283"/>
    </location>
</feature>
<dbReference type="SUPFAM" id="SSF52283">
    <property type="entry name" value="Formate/glycerate dehydrogenase catalytic domain-like"/>
    <property type="match status" value="1"/>
</dbReference>
<evidence type="ECO:0000256" key="1">
    <source>
        <dbReference type="ARBA" id="ARBA00023002"/>
    </source>
</evidence>